<keyword evidence="1" id="KW-0812">Transmembrane</keyword>
<keyword evidence="1" id="KW-1133">Transmembrane helix</keyword>
<organism evidence="2">
    <name type="scientific">uncultured Caudovirales phage</name>
    <dbReference type="NCBI Taxonomy" id="2100421"/>
    <lineage>
        <taxon>Viruses</taxon>
        <taxon>Duplodnaviria</taxon>
        <taxon>Heunggongvirae</taxon>
        <taxon>Uroviricota</taxon>
        <taxon>Caudoviricetes</taxon>
        <taxon>Peduoviridae</taxon>
        <taxon>Maltschvirus</taxon>
        <taxon>Maltschvirus maltsch</taxon>
    </lineage>
</organism>
<dbReference type="EMBL" id="LR797812">
    <property type="protein sequence ID" value="CAB4240554.1"/>
    <property type="molecule type" value="Genomic_DNA"/>
</dbReference>
<proteinExistence type="predicted"/>
<keyword evidence="1" id="KW-0472">Membrane</keyword>
<evidence type="ECO:0000313" key="2">
    <source>
        <dbReference type="EMBL" id="CAB4240554.1"/>
    </source>
</evidence>
<evidence type="ECO:0000256" key="1">
    <source>
        <dbReference type="SAM" id="Phobius"/>
    </source>
</evidence>
<name>A0A6J5TAQ1_9CAUD</name>
<accession>A0A6J5TAQ1</accession>
<reference evidence="2" key="1">
    <citation type="submission" date="2020-05" db="EMBL/GenBank/DDBJ databases">
        <authorList>
            <person name="Chiriac C."/>
            <person name="Salcher M."/>
            <person name="Ghai R."/>
            <person name="Kavagutti S V."/>
        </authorList>
    </citation>
    <scope>NUCLEOTIDE SEQUENCE</scope>
</reference>
<feature type="transmembrane region" description="Helical" evidence="1">
    <location>
        <begin position="128"/>
        <end position="150"/>
    </location>
</feature>
<gene>
    <name evidence="2" type="ORF">UFOVP38_7</name>
</gene>
<protein>
    <submittedName>
        <fullName evidence="2">Uncharacterized protein</fullName>
    </submittedName>
</protein>
<sequence>MLDPITLFATAKAAIAGAQQLIKMGKDVNGIVGDMMKFFDAKDQIAKIAAEPKGFGQSDTSKAFQTVMHLKELNDAETQLKDMLIWSGHAPVWHALVKERNDIVAKRKSEQIALEKKKQKRKKEINEVITITLVAVLAAVVITLSVWGTLTLVEGK</sequence>